<feature type="compositionally biased region" description="Basic and acidic residues" evidence="1">
    <location>
        <begin position="208"/>
        <end position="251"/>
    </location>
</feature>
<evidence type="ECO:0000256" key="1">
    <source>
        <dbReference type="SAM" id="MobiDB-lite"/>
    </source>
</evidence>
<feature type="compositionally biased region" description="Basic residues" evidence="1">
    <location>
        <begin position="984"/>
        <end position="994"/>
    </location>
</feature>
<feature type="compositionally biased region" description="Basic and acidic residues" evidence="1">
    <location>
        <begin position="1125"/>
        <end position="1153"/>
    </location>
</feature>
<feature type="compositionally biased region" description="Polar residues" evidence="1">
    <location>
        <begin position="307"/>
        <end position="325"/>
    </location>
</feature>
<feature type="compositionally biased region" description="Basic and acidic residues" evidence="1">
    <location>
        <begin position="17"/>
        <end position="48"/>
    </location>
</feature>
<feature type="compositionally biased region" description="Basic and acidic residues" evidence="1">
    <location>
        <begin position="598"/>
        <end position="610"/>
    </location>
</feature>
<dbReference type="STRING" id="1296100.A0A1B9GBI8"/>
<name>A0A1B9GBI8_9TREE</name>
<dbReference type="GeneID" id="30207647"/>
<evidence type="ECO:0000313" key="4">
    <source>
        <dbReference type="Proteomes" id="UP000092730"/>
    </source>
</evidence>
<feature type="region of interest" description="Disordered" evidence="1">
    <location>
        <begin position="525"/>
        <end position="655"/>
    </location>
</feature>
<sequence>MKQSTQDEGISEGNEITDQKKTNEGKIDDRQVDEKGSYFIDQPKEPQEGRSVAPEQGLEVQEKAVNRHKQQYHDAIQAYKSPGVSEDQRKKSKEAVRRAEMKLKDAMQAVEDPKASSSAAKTEDTTRDEHAKDPLSESAESAVHKWSAKESRKEEIEVQVTQYQSQYREAVKAYKSPNLGEGDKRKAKEQMKRREEKLKQATTTLEALVKKGENPENPHEQTPREDRPQTEVIDRPKEAADSSKQRDEVELKKLRSQYAEIMKVYKTKDLGVDDKKKTKEKLIFLEQPIKRTQQELHKIGKAEIPTAQETNQDKTNSAEKNIQNLDETHTKATEDWDKALKEYVTKPDMTEEEKGKAREKVKVAKGKSDNAQQDLRAAQEAQQSGKPQERREEEEDTNEVVGHKDRPAVGSPISEPTKEPLAGDEDRQQRHVPDNDDARDKKAKAYKAEYSQLAHRLKSGIITAPDREKYTKRIEGIKAKFKELAAPSAFEIAESTKTAATSPTKVTDKATLLTQAVETYAALKKGAQEEGVSREERQKREATALRQREIVNSLEKELHEQNASRGNDRGVTPDEVRGAILQAPLERGETAYKPQSRATEDGEGDRHSSSEEQEVPITSDAHEAWAPLKLSRKSSPAPPTPPKSPARTADRKISPVQPEVGDITWSKTLISLANCIALANRILKSLDKSPSPSPITEVVQHLIVGLVMQKDVLLSLKEVVGENGASMIDEFGEHVAVVRSYVEDLVVRRKEGKMSEDGVVQVEKAVEKGSQVLESVTVQSIVNHLVEFTEYLTPGMIATLKEVANEWKKEGLGVKVIIHTVLAIRKQLAIIQRSKEQTKQIEEKKRTEGLIGTLDKVLALFSSDHQAEVEEAKVEIKSGRLSLPAPPDDEAAKSDMTSIGTMVRKDVKKDKGKRREDHVDVDVRHKEVKSPNPTIKPENIPIPSTPTPDSSKLYPISSTSSPMPRSHTPIEEPPSSLSHLMSKITHKLHPSSKSRHGDTERESSKKSRPKPEPIIAPSPHDGKMHDMKLPQTTQNFLSGGSSWKRRPRIRSNSTSSSFSATIPYTAPLPHPPSDSAPSTPYTGESGMDQSSPSRYSQTSVETSTTASDNAAGELLAQADSGPQPVKHEWRDELDSTGRGDKHEASEEQVKRAEDVLYNRVLAVPDITRDRRKRRDYI</sequence>
<feature type="compositionally biased region" description="Basic and acidic residues" evidence="1">
    <location>
        <begin position="181"/>
        <end position="199"/>
    </location>
</feature>
<organism evidence="2">
    <name type="scientific">Kwoniella bestiolae CBS 10118</name>
    <dbReference type="NCBI Taxonomy" id="1296100"/>
    <lineage>
        <taxon>Eukaryota</taxon>
        <taxon>Fungi</taxon>
        <taxon>Dikarya</taxon>
        <taxon>Basidiomycota</taxon>
        <taxon>Agaricomycotina</taxon>
        <taxon>Tremellomycetes</taxon>
        <taxon>Tremellales</taxon>
        <taxon>Cryptococcaceae</taxon>
        <taxon>Kwoniella</taxon>
    </lineage>
</organism>
<feature type="compositionally biased region" description="Polar residues" evidence="1">
    <location>
        <begin position="1075"/>
        <end position="1108"/>
    </location>
</feature>
<gene>
    <name evidence="2" type="ORF">I302_03248</name>
    <name evidence="3" type="ORF">I302_104543</name>
</gene>
<feature type="compositionally biased region" description="Basic and acidic residues" evidence="1">
    <location>
        <begin position="326"/>
        <end position="368"/>
    </location>
</feature>
<feature type="compositionally biased region" description="Low complexity" evidence="1">
    <location>
        <begin position="1050"/>
        <end position="1059"/>
    </location>
</feature>
<dbReference type="RefSeq" id="XP_019049459.1">
    <property type="nucleotide sequence ID" value="XM_019189897.1"/>
</dbReference>
<dbReference type="AlphaFoldDB" id="A0A1B9GBI8"/>
<dbReference type="EMBL" id="CP144542">
    <property type="protein sequence ID" value="WVW82532.1"/>
    <property type="molecule type" value="Genomic_DNA"/>
</dbReference>
<feature type="compositionally biased region" description="Basic and acidic residues" evidence="1">
    <location>
        <begin position="147"/>
        <end position="156"/>
    </location>
</feature>
<dbReference type="Proteomes" id="UP000092730">
    <property type="component" value="Chromosome 2"/>
</dbReference>
<proteinExistence type="predicted"/>
<reference evidence="2" key="3">
    <citation type="submission" date="2014-01" db="EMBL/GenBank/DDBJ databases">
        <title>Evolution of pathogenesis and genome organization in the Tremellales.</title>
        <authorList>
            <person name="Cuomo C."/>
            <person name="Litvintseva A."/>
            <person name="Heitman J."/>
            <person name="Chen Y."/>
            <person name="Sun S."/>
            <person name="Springer D."/>
            <person name="Dromer F."/>
            <person name="Young S."/>
            <person name="Zeng Q."/>
            <person name="Chapman S."/>
            <person name="Gujja S."/>
            <person name="Saif S."/>
            <person name="Birren B."/>
        </authorList>
    </citation>
    <scope>NUCLEOTIDE SEQUENCE</scope>
    <source>
        <strain evidence="2">CBS 10118</strain>
    </source>
</reference>
<feature type="compositionally biased region" description="Basic and acidic residues" evidence="1">
    <location>
        <begin position="121"/>
        <end position="135"/>
    </location>
</feature>
<dbReference type="EMBL" id="KI894019">
    <property type="protein sequence ID" value="OCF28389.1"/>
    <property type="molecule type" value="Genomic_DNA"/>
</dbReference>
<feature type="compositionally biased region" description="Basic and acidic residues" evidence="1">
    <location>
        <begin position="526"/>
        <end position="577"/>
    </location>
</feature>
<feature type="region of interest" description="Disordered" evidence="1">
    <location>
        <begin position="880"/>
        <end position="1153"/>
    </location>
</feature>
<feature type="compositionally biased region" description="Basic and acidic residues" evidence="1">
    <location>
        <begin position="995"/>
        <end position="1011"/>
    </location>
</feature>
<feature type="compositionally biased region" description="Basic and acidic residues" evidence="1">
    <location>
        <begin position="424"/>
        <end position="440"/>
    </location>
</feature>
<reference evidence="3" key="4">
    <citation type="submission" date="2024-02" db="EMBL/GenBank/DDBJ databases">
        <title>Comparative genomics of Cryptococcus and Kwoniella reveals pathogenesis evolution and contrasting modes of karyotype evolution via chromosome fusion or intercentromeric recombination.</title>
        <authorList>
            <person name="Coelho M.A."/>
            <person name="David-Palma M."/>
            <person name="Shea T."/>
            <person name="Bowers K."/>
            <person name="McGinley-Smith S."/>
            <person name="Mohammad A.W."/>
            <person name="Gnirke A."/>
            <person name="Yurkov A.M."/>
            <person name="Nowrousian M."/>
            <person name="Sun S."/>
            <person name="Cuomo C.A."/>
            <person name="Heitman J."/>
        </authorList>
    </citation>
    <scope>NUCLEOTIDE SEQUENCE</scope>
    <source>
        <strain evidence="3">CBS 10118</strain>
    </source>
</reference>
<feature type="region of interest" description="Disordered" evidence="1">
    <location>
        <begin position="301"/>
        <end position="444"/>
    </location>
</feature>
<feature type="compositionally biased region" description="Basic and acidic residues" evidence="1">
    <location>
        <begin position="86"/>
        <end position="105"/>
    </location>
</feature>
<feature type="compositionally biased region" description="Polar residues" evidence="1">
    <location>
        <begin position="1030"/>
        <end position="1041"/>
    </location>
</feature>
<reference evidence="3" key="2">
    <citation type="submission" date="2013-07" db="EMBL/GenBank/DDBJ databases">
        <authorList>
            <consortium name="The Broad Institute Genome Sequencing Platform"/>
            <person name="Cuomo C."/>
            <person name="Litvintseva A."/>
            <person name="Chen Y."/>
            <person name="Heitman J."/>
            <person name="Sun S."/>
            <person name="Springer D."/>
            <person name="Dromer F."/>
            <person name="Young S.K."/>
            <person name="Zeng Q."/>
            <person name="Gargeya S."/>
            <person name="Fitzgerald M."/>
            <person name="Abouelleil A."/>
            <person name="Alvarado L."/>
            <person name="Berlin A.M."/>
            <person name="Chapman S.B."/>
            <person name="Dewar J."/>
            <person name="Goldberg J."/>
            <person name="Griggs A."/>
            <person name="Gujja S."/>
            <person name="Hansen M."/>
            <person name="Howarth C."/>
            <person name="Imamovic A."/>
            <person name="Larimer J."/>
            <person name="McCowan C."/>
            <person name="Murphy C."/>
            <person name="Pearson M."/>
            <person name="Priest M."/>
            <person name="Roberts A."/>
            <person name="Saif S."/>
            <person name="Shea T."/>
            <person name="Sykes S."/>
            <person name="Wortman J."/>
            <person name="Nusbaum C."/>
            <person name="Birren B."/>
        </authorList>
    </citation>
    <scope>NUCLEOTIDE SEQUENCE</scope>
    <source>
        <strain evidence="3">CBS 10118</strain>
    </source>
</reference>
<keyword evidence="4" id="KW-1185">Reference proteome</keyword>
<evidence type="ECO:0000313" key="2">
    <source>
        <dbReference type="EMBL" id="OCF28389.1"/>
    </source>
</evidence>
<accession>A0A1B9GBI8</accession>
<feature type="region of interest" description="Disordered" evidence="1">
    <location>
        <begin position="1"/>
        <end position="251"/>
    </location>
</feature>
<dbReference type="VEuPathDB" id="FungiDB:I302_03248"/>
<dbReference type="KEGG" id="kbi:30207647"/>
<reference evidence="2" key="1">
    <citation type="submission" date="2013-07" db="EMBL/GenBank/DDBJ databases">
        <title>The Genome Sequence of Cryptococcus bestiolae CBS10118.</title>
        <authorList>
            <consortium name="The Broad Institute Genome Sequencing Platform"/>
            <person name="Cuomo C."/>
            <person name="Litvintseva A."/>
            <person name="Chen Y."/>
            <person name="Heitman J."/>
            <person name="Sun S."/>
            <person name="Springer D."/>
            <person name="Dromer F."/>
            <person name="Young S.K."/>
            <person name="Zeng Q."/>
            <person name="Gargeya S."/>
            <person name="Fitzgerald M."/>
            <person name="Abouelleil A."/>
            <person name="Alvarado L."/>
            <person name="Berlin A.M."/>
            <person name="Chapman S.B."/>
            <person name="Dewar J."/>
            <person name="Goldberg J."/>
            <person name="Griggs A."/>
            <person name="Gujja S."/>
            <person name="Hansen M."/>
            <person name="Howarth C."/>
            <person name="Imamovic A."/>
            <person name="Larimer J."/>
            <person name="McCowan C."/>
            <person name="Murphy C."/>
            <person name="Pearson M."/>
            <person name="Priest M."/>
            <person name="Roberts A."/>
            <person name="Saif S."/>
            <person name="Shea T."/>
            <person name="Sykes S."/>
            <person name="Wortman J."/>
            <person name="Nusbaum C."/>
            <person name="Birren B."/>
        </authorList>
    </citation>
    <scope>NUCLEOTIDE SEQUENCE [LARGE SCALE GENOMIC DNA]</scope>
    <source>
        <strain evidence="2">CBS 10118</strain>
    </source>
</reference>
<protein>
    <submittedName>
        <fullName evidence="2">Uncharacterized protein</fullName>
    </submittedName>
</protein>
<feature type="compositionally biased region" description="Basic and acidic residues" evidence="1">
    <location>
        <begin position="903"/>
        <end position="929"/>
    </location>
</feature>
<evidence type="ECO:0000313" key="3">
    <source>
        <dbReference type="EMBL" id="WVW82532.1"/>
    </source>
</evidence>
<dbReference type="OrthoDB" id="2597039at2759"/>